<dbReference type="SUPFAM" id="SSF53474">
    <property type="entry name" value="alpha/beta-Hydrolases"/>
    <property type="match status" value="1"/>
</dbReference>
<dbReference type="InterPro" id="IPR050300">
    <property type="entry name" value="GDXG_lipolytic_enzyme"/>
</dbReference>
<dbReference type="AlphaFoldDB" id="A0A7X4KQ75"/>
<name>A0A7X4KQ75_9BURK</name>
<evidence type="ECO:0000259" key="2">
    <source>
        <dbReference type="Pfam" id="PF07859"/>
    </source>
</evidence>
<dbReference type="EMBL" id="WWCU01000030">
    <property type="protein sequence ID" value="MYN10001.1"/>
    <property type="molecule type" value="Genomic_DNA"/>
</dbReference>
<protein>
    <submittedName>
        <fullName evidence="3">Alpha/beta hydrolase fold domain-containing protein</fullName>
    </submittedName>
</protein>
<dbReference type="InterPro" id="IPR029058">
    <property type="entry name" value="AB_hydrolase_fold"/>
</dbReference>
<feature type="domain" description="Alpha/beta hydrolase fold-3" evidence="2">
    <location>
        <begin position="80"/>
        <end position="269"/>
    </location>
</feature>
<reference evidence="3 4" key="1">
    <citation type="submission" date="2019-12" db="EMBL/GenBank/DDBJ databases">
        <title>Novel species isolated from a subtropical stream in China.</title>
        <authorList>
            <person name="Lu H."/>
        </authorList>
    </citation>
    <scope>NUCLEOTIDE SEQUENCE [LARGE SCALE GENOMIC DNA]</scope>
    <source>
        <strain evidence="3 4">FT127W</strain>
    </source>
</reference>
<evidence type="ECO:0000313" key="3">
    <source>
        <dbReference type="EMBL" id="MYN10001.1"/>
    </source>
</evidence>
<sequence length="295" mass="31409">MDGAGQHAAALYQGYSAAELDRQYNARATVPDATIYLRAYAEQSAAMRADLPCHCGVAYGAHEDEQLDIFPAPKPGSPVLVYIHGGYWRALSKDDSSFMAATFTAAGATVVAVNYSLAPGVSLDHIVDQNRRALAWVHRHIAQYNGDAEKIYLCGSSAGGHLVGMLLAPGWQPAHGLPANAVAGACPISGLMDLAPIPATHINEWAKLDAAAARRLSPLHHLPEQGGPLISCVGGAETAEFRRQSRSYADAWRARGLTAEYLEIEGANHFDVVLELAKTDSPLTRALLRMMGLAG</sequence>
<accession>A0A7X4KQ75</accession>
<dbReference type="Pfam" id="PF07859">
    <property type="entry name" value="Abhydrolase_3"/>
    <property type="match status" value="1"/>
</dbReference>
<keyword evidence="1 3" id="KW-0378">Hydrolase</keyword>
<dbReference type="Proteomes" id="UP000450676">
    <property type="component" value="Unassembled WGS sequence"/>
</dbReference>
<dbReference type="InterPro" id="IPR013094">
    <property type="entry name" value="AB_hydrolase_3"/>
</dbReference>
<dbReference type="Gene3D" id="3.40.50.1820">
    <property type="entry name" value="alpha/beta hydrolase"/>
    <property type="match status" value="1"/>
</dbReference>
<dbReference type="GO" id="GO:0016787">
    <property type="term" value="F:hydrolase activity"/>
    <property type="evidence" value="ECO:0007669"/>
    <property type="project" value="UniProtKB-KW"/>
</dbReference>
<gene>
    <name evidence="3" type="ORF">GTP77_22020</name>
</gene>
<evidence type="ECO:0000256" key="1">
    <source>
        <dbReference type="ARBA" id="ARBA00022801"/>
    </source>
</evidence>
<dbReference type="PANTHER" id="PTHR48081:SF33">
    <property type="entry name" value="KYNURENINE FORMAMIDASE"/>
    <property type="match status" value="1"/>
</dbReference>
<dbReference type="PANTHER" id="PTHR48081">
    <property type="entry name" value="AB HYDROLASE SUPERFAMILY PROTEIN C4A8.06C"/>
    <property type="match status" value="1"/>
</dbReference>
<proteinExistence type="predicted"/>
<comment type="caution">
    <text evidence="3">The sequence shown here is derived from an EMBL/GenBank/DDBJ whole genome shotgun (WGS) entry which is preliminary data.</text>
</comment>
<keyword evidence="4" id="KW-1185">Reference proteome</keyword>
<organism evidence="3 4">
    <name type="scientific">Pseudoduganella aquatica</name>
    <dbReference type="NCBI Taxonomy" id="2660641"/>
    <lineage>
        <taxon>Bacteria</taxon>
        <taxon>Pseudomonadati</taxon>
        <taxon>Pseudomonadota</taxon>
        <taxon>Betaproteobacteria</taxon>
        <taxon>Burkholderiales</taxon>
        <taxon>Oxalobacteraceae</taxon>
        <taxon>Telluria group</taxon>
        <taxon>Pseudoduganella</taxon>
    </lineage>
</organism>
<evidence type="ECO:0000313" key="4">
    <source>
        <dbReference type="Proteomes" id="UP000450676"/>
    </source>
</evidence>